<dbReference type="AlphaFoldDB" id="A0A1E5P165"/>
<organism evidence="1 2">
    <name type="scientific">Streptomyces agglomeratus</name>
    <dbReference type="NCBI Taxonomy" id="285458"/>
    <lineage>
        <taxon>Bacteria</taxon>
        <taxon>Bacillati</taxon>
        <taxon>Actinomycetota</taxon>
        <taxon>Actinomycetes</taxon>
        <taxon>Kitasatosporales</taxon>
        <taxon>Streptomycetaceae</taxon>
        <taxon>Streptomyces</taxon>
    </lineage>
</organism>
<keyword evidence="2" id="KW-1185">Reference proteome</keyword>
<dbReference type="Proteomes" id="UP000095759">
    <property type="component" value="Unassembled WGS sequence"/>
</dbReference>
<dbReference type="PROSITE" id="PS51257">
    <property type="entry name" value="PROKAR_LIPOPROTEIN"/>
    <property type="match status" value="1"/>
</dbReference>
<proteinExistence type="predicted"/>
<protein>
    <submittedName>
        <fullName evidence="1">Uncharacterized protein</fullName>
    </submittedName>
</protein>
<dbReference type="EMBL" id="MEHJ01000001">
    <property type="protein sequence ID" value="OEJ23291.1"/>
    <property type="molecule type" value="Genomic_DNA"/>
</dbReference>
<sequence length="108" mass="10814">MTVVRPRCWVKVTVGSSGLTACFQPGFVPGEQSEVREVHGQAGKDGEAVCREEALLDVLVAQGQGPVTGVAEVGLDAGQDAGCDPLAAVVGVNGDGVDVTDPAGEGVP</sequence>
<gene>
    <name evidence="1" type="ORF">AS594_00995</name>
</gene>
<name>A0A1E5P165_9ACTN</name>
<comment type="caution">
    <text evidence="1">The sequence shown here is derived from an EMBL/GenBank/DDBJ whole genome shotgun (WGS) entry which is preliminary data.</text>
</comment>
<evidence type="ECO:0000313" key="2">
    <source>
        <dbReference type="Proteomes" id="UP000095759"/>
    </source>
</evidence>
<evidence type="ECO:0000313" key="1">
    <source>
        <dbReference type="EMBL" id="OEJ23291.1"/>
    </source>
</evidence>
<accession>A0A1E5P165</accession>
<reference evidence="1 2" key="1">
    <citation type="submission" date="2016-08" db="EMBL/GenBank/DDBJ databases">
        <title>Complete genome sequence of Streptomyces agglomeratus strain 6-3-2, a novel anti-MRSA actinomycete isolated from Wuli of Tebit, China.</title>
        <authorList>
            <person name="Chen X."/>
        </authorList>
    </citation>
    <scope>NUCLEOTIDE SEQUENCE [LARGE SCALE GENOMIC DNA]</scope>
    <source>
        <strain evidence="1 2">6-3-2</strain>
    </source>
</reference>